<evidence type="ECO:0000256" key="10">
    <source>
        <dbReference type="ARBA" id="ARBA00033316"/>
    </source>
</evidence>
<dbReference type="InterPro" id="IPR005784">
    <property type="entry name" value="D_amino_transT"/>
</dbReference>
<dbReference type="Proteomes" id="UP000515847">
    <property type="component" value="Chromosome"/>
</dbReference>
<organism evidence="13 14">
    <name type="scientific">Thermanaerosceptrum fracticalcis</name>
    <dbReference type="NCBI Taxonomy" id="1712410"/>
    <lineage>
        <taxon>Bacteria</taxon>
        <taxon>Bacillati</taxon>
        <taxon>Bacillota</taxon>
        <taxon>Clostridia</taxon>
        <taxon>Eubacteriales</taxon>
        <taxon>Peptococcaceae</taxon>
        <taxon>Thermanaerosceptrum</taxon>
    </lineage>
</organism>
<evidence type="ECO:0000256" key="7">
    <source>
        <dbReference type="ARBA" id="ARBA00022679"/>
    </source>
</evidence>
<comment type="subunit">
    <text evidence="3">Homodimer.</text>
</comment>
<dbReference type="GO" id="GO:0008652">
    <property type="term" value="P:amino acid biosynthetic process"/>
    <property type="evidence" value="ECO:0007669"/>
    <property type="project" value="UniProtKB-ARBA"/>
</dbReference>
<evidence type="ECO:0000256" key="3">
    <source>
        <dbReference type="ARBA" id="ARBA00011738"/>
    </source>
</evidence>
<dbReference type="GO" id="GO:0046394">
    <property type="term" value="P:carboxylic acid biosynthetic process"/>
    <property type="evidence" value="ECO:0007669"/>
    <property type="project" value="UniProtKB-ARBA"/>
</dbReference>
<dbReference type="EC" id="2.6.1.21" evidence="4"/>
<dbReference type="Gene3D" id="3.20.10.10">
    <property type="entry name" value="D-amino Acid Aminotransferase, subunit A, domain 2"/>
    <property type="match status" value="1"/>
</dbReference>
<dbReference type="EMBL" id="CP045798">
    <property type="protein sequence ID" value="QNB45094.1"/>
    <property type="molecule type" value="Genomic_DNA"/>
</dbReference>
<keyword evidence="8" id="KW-0663">Pyridoxal phosphate</keyword>
<dbReference type="CDD" id="cd01558">
    <property type="entry name" value="D-AAT_like"/>
    <property type="match status" value="1"/>
</dbReference>
<gene>
    <name evidence="13" type="primary">dat</name>
    <name evidence="13" type="ORF">BR63_01410</name>
</gene>
<dbReference type="RefSeq" id="WP_034423280.1">
    <property type="nucleotide sequence ID" value="NZ_CP045798.1"/>
</dbReference>
<evidence type="ECO:0000256" key="9">
    <source>
        <dbReference type="ARBA" id="ARBA00030138"/>
    </source>
</evidence>
<dbReference type="NCBIfam" id="TIGR01121">
    <property type="entry name" value="D_amino_aminoT"/>
    <property type="match status" value="1"/>
</dbReference>
<dbReference type="GO" id="GO:0047810">
    <property type="term" value="F:D-alanine-2-oxoglutarate aminotransferase activity"/>
    <property type="evidence" value="ECO:0007669"/>
    <property type="project" value="UniProtKB-EC"/>
</dbReference>
<evidence type="ECO:0000256" key="4">
    <source>
        <dbReference type="ARBA" id="ARBA00012874"/>
    </source>
</evidence>
<dbReference type="InterPro" id="IPR001544">
    <property type="entry name" value="Aminotrans_IV"/>
</dbReference>
<dbReference type="PANTHER" id="PTHR42743">
    <property type="entry name" value="AMINO-ACID AMINOTRANSFERASE"/>
    <property type="match status" value="1"/>
</dbReference>
<protein>
    <recommendedName>
        <fullName evidence="5">D-alanine aminotransferase</fullName>
        <ecNumber evidence="4">2.6.1.21</ecNumber>
    </recommendedName>
    <alternativeName>
        <fullName evidence="11">D-amino acid aminotransferase</fullName>
    </alternativeName>
    <alternativeName>
        <fullName evidence="9">D-amino acid transaminase</fullName>
    </alternativeName>
    <alternativeName>
        <fullName evidence="10">D-aspartate aminotransferase</fullName>
    </alternativeName>
</protein>
<evidence type="ECO:0000256" key="6">
    <source>
        <dbReference type="ARBA" id="ARBA00022576"/>
    </source>
</evidence>
<evidence type="ECO:0000256" key="8">
    <source>
        <dbReference type="ARBA" id="ARBA00022898"/>
    </source>
</evidence>
<dbReference type="SUPFAM" id="SSF56752">
    <property type="entry name" value="D-aminoacid aminotransferase-like PLP-dependent enzymes"/>
    <property type="match status" value="1"/>
</dbReference>
<dbReference type="FunFam" id="3.20.10.10:FF:000002">
    <property type="entry name" value="D-alanine aminotransferase"/>
    <property type="match status" value="1"/>
</dbReference>
<dbReference type="InterPro" id="IPR043131">
    <property type="entry name" value="BCAT-like_N"/>
</dbReference>
<evidence type="ECO:0000313" key="14">
    <source>
        <dbReference type="Proteomes" id="UP000515847"/>
    </source>
</evidence>
<keyword evidence="6 13" id="KW-0032">Aminotransferase</keyword>
<dbReference type="InterPro" id="IPR036038">
    <property type="entry name" value="Aminotransferase-like"/>
</dbReference>
<dbReference type="Gene3D" id="3.30.470.10">
    <property type="match status" value="1"/>
</dbReference>
<dbReference type="Pfam" id="PF01063">
    <property type="entry name" value="Aminotran_4"/>
    <property type="match status" value="1"/>
</dbReference>
<comment type="cofactor">
    <cofactor evidence="1">
        <name>pyridoxal 5'-phosphate</name>
        <dbReference type="ChEBI" id="CHEBI:597326"/>
    </cofactor>
</comment>
<reference evidence="13 14" key="1">
    <citation type="journal article" date="2019" name="Front. Microbiol.">
        <title>Thermoanaerosceptrum fracticalcis gen. nov. sp. nov., a Novel Fumarate-Fermenting Microorganism From a Deep Fractured Carbonate Aquifer of the US Great Basin.</title>
        <authorList>
            <person name="Hamilton-Brehm S.D."/>
            <person name="Stewart L.E."/>
            <person name="Zavarin M."/>
            <person name="Caldwell M."/>
            <person name="Lawson P.A."/>
            <person name="Onstott T.C."/>
            <person name="Grzymski J."/>
            <person name="Neveux I."/>
            <person name="Lollar B.S."/>
            <person name="Russell C.E."/>
            <person name="Moser D.P."/>
        </authorList>
    </citation>
    <scope>NUCLEOTIDE SEQUENCE [LARGE SCALE GENOMIC DNA]</scope>
    <source>
        <strain evidence="13 14">DRI-13</strain>
    </source>
</reference>
<sequence>MKPLGFIDGKIVDIDALVVPLEDRGHQFGDGVYEVIMAIDGKYVYLKEHLDRMERSCGEIRLVPSFSREEVENFCHQLLKESGMNDAMLYLQWTRGVSPRVHSFPPNTRAILSGTIRPAKVIPPELFANGARAIMIPDERWLKCHVKSLNLLGSVLAKQLAVEAGCFEAILVRDNKFVTEGSNSNSFAVKDNCIYTAPANNLILAGVTRAVVMAKAQELGYTVKEEFVSPQFYKEADEVFLTGTTTEVMPITILDNEPVGDGKVGPITRKLQEEYWKLIGKK</sequence>
<dbReference type="InterPro" id="IPR043132">
    <property type="entry name" value="BCAT-like_C"/>
</dbReference>
<comment type="similarity">
    <text evidence="2">Belongs to the class-IV pyridoxal-phosphate-dependent aminotransferase family.</text>
</comment>
<evidence type="ECO:0000256" key="11">
    <source>
        <dbReference type="ARBA" id="ARBA00033391"/>
    </source>
</evidence>
<evidence type="ECO:0000313" key="13">
    <source>
        <dbReference type="EMBL" id="QNB45094.1"/>
    </source>
</evidence>
<keyword evidence="14" id="KW-1185">Reference proteome</keyword>
<evidence type="ECO:0000256" key="1">
    <source>
        <dbReference type="ARBA" id="ARBA00001933"/>
    </source>
</evidence>
<dbReference type="GO" id="GO:0005829">
    <property type="term" value="C:cytosol"/>
    <property type="evidence" value="ECO:0007669"/>
    <property type="project" value="TreeGrafter"/>
</dbReference>
<keyword evidence="7 13" id="KW-0808">Transferase</keyword>
<dbReference type="AlphaFoldDB" id="A0A7G6DZ40"/>
<accession>A0A7G6DZ40</accession>
<dbReference type="GO" id="GO:0030170">
    <property type="term" value="F:pyridoxal phosphate binding"/>
    <property type="evidence" value="ECO:0007669"/>
    <property type="project" value="InterPro"/>
</dbReference>
<dbReference type="OrthoDB" id="9805628at2"/>
<dbReference type="InterPro" id="IPR050571">
    <property type="entry name" value="Class-IV_PLP-Dep_Aminotrnsfr"/>
</dbReference>
<evidence type="ECO:0000256" key="5">
    <source>
        <dbReference type="ARBA" id="ARBA00021779"/>
    </source>
</evidence>
<evidence type="ECO:0000256" key="12">
    <source>
        <dbReference type="ARBA" id="ARBA00047911"/>
    </source>
</evidence>
<name>A0A7G6DZ40_THEFR</name>
<comment type="catalytic activity">
    <reaction evidence="12">
        <text>D-alanine + 2-oxoglutarate = D-glutamate + pyruvate</text>
        <dbReference type="Rhea" id="RHEA:15869"/>
        <dbReference type="ChEBI" id="CHEBI:15361"/>
        <dbReference type="ChEBI" id="CHEBI:16810"/>
        <dbReference type="ChEBI" id="CHEBI:29986"/>
        <dbReference type="ChEBI" id="CHEBI:57416"/>
        <dbReference type="EC" id="2.6.1.21"/>
    </reaction>
</comment>
<dbReference type="KEGG" id="tfr:BR63_01410"/>
<evidence type="ECO:0000256" key="2">
    <source>
        <dbReference type="ARBA" id="ARBA00009320"/>
    </source>
</evidence>
<proteinExistence type="inferred from homology"/>
<dbReference type="PANTHER" id="PTHR42743:SF10">
    <property type="entry name" value="D-ALANINE AMINOTRANSFERASE"/>
    <property type="match status" value="1"/>
</dbReference>
<dbReference type="GO" id="GO:0046416">
    <property type="term" value="P:D-amino acid metabolic process"/>
    <property type="evidence" value="ECO:0007669"/>
    <property type="project" value="InterPro"/>
</dbReference>